<evidence type="ECO:0000256" key="3">
    <source>
        <dbReference type="ARBA" id="ARBA00023163"/>
    </source>
</evidence>
<dbReference type="PROSITE" id="PS50995">
    <property type="entry name" value="HTH_MARR_2"/>
    <property type="match status" value="1"/>
</dbReference>
<reference evidence="5" key="1">
    <citation type="journal article" date="2015" name="Proc. Natl. Acad. Sci. U.S.A.">
        <title>Networks of energetic and metabolic interactions define dynamics in microbial communities.</title>
        <authorList>
            <person name="Embree M."/>
            <person name="Liu J.K."/>
            <person name="Al-Bassam M.M."/>
            <person name="Zengler K."/>
        </authorList>
    </citation>
    <scope>NUCLEOTIDE SEQUENCE</scope>
</reference>
<feature type="domain" description="HTH marR-type" evidence="4">
    <location>
        <begin position="1"/>
        <end position="142"/>
    </location>
</feature>
<comment type="caution">
    <text evidence="5">The sequence shown here is derived from an EMBL/GenBank/DDBJ whole genome shotgun (WGS) entry which is preliminary data.</text>
</comment>
<organism evidence="5">
    <name type="scientific">hydrocarbon metagenome</name>
    <dbReference type="NCBI Taxonomy" id="938273"/>
    <lineage>
        <taxon>unclassified sequences</taxon>
        <taxon>metagenomes</taxon>
        <taxon>ecological metagenomes</taxon>
    </lineage>
</organism>
<keyword evidence="2" id="KW-0238">DNA-binding</keyword>
<accession>A0A0W8G3N1</accession>
<dbReference type="InterPro" id="IPR023187">
    <property type="entry name" value="Tscrpt_reg_MarR-type_CS"/>
</dbReference>
<dbReference type="PROSITE" id="PS01117">
    <property type="entry name" value="HTH_MARR_1"/>
    <property type="match status" value="1"/>
</dbReference>
<dbReference type="InterPro" id="IPR000835">
    <property type="entry name" value="HTH_MarR-typ"/>
</dbReference>
<dbReference type="InterPro" id="IPR036390">
    <property type="entry name" value="WH_DNA-bd_sf"/>
</dbReference>
<keyword evidence="1" id="KW-0805">Transcription regulation</keyword>
<dbReference type="Gene3D" id="1.10.10.10">
    <property type="entry name" value="Winged helix-like DNA-binding domain superfamily/Winged helix DNA-binding domain"/>
    <property type="match status" value="1"/>
</dbReference>
<dbReference type="InterPro" id="IPR036388">
    <property type="entry name" value="WH-like_DNA-bd_sf"/>
</dbReference>
<keyword evidence="3" id="KW-0804">Transcription</keyword>
<evidence type="ECO:0000313" key="5">
    <source>
        <dbReference type="EMBL" id="KUG27754.1"/>
    </source>
</evidence>
<dbReference type="GO" id="GO:0003700">
    <property type="term" value="F:DNA-binding transcription factor activity"/>
    <property type="evidence" value="ECO:0007669"/>
    <property type="project" value="InterPro"/>
</dbReference>
<dbReference type="EMBL" id="LNQE01000291">
    <property type="protein sequence ID" value="KUG27754.1"/>
    <property type="molecule type" value="Genomic_DNA"/>
</dbReference>
<dbReference type="Pfam" id="PF01047">
    <property type="entry name" value="MarR"/>
    <property type="match status" value="1"/>
</dbReference>
<evidence type="ECO:0000256" key="1">
    <source>
        <dbReference type="ARBA" id="ARBA00023015"/>
    </source>
</evidence>
<dbReference type="SMART" id="SM00347">
    <property type="entry name" value="HTH_MARR"/>
    <property type="match status" value="1"/>
</dbReference>
<evidence type="ECO:0000259" key="4">
    <source>
        <dbReference type="PROSITE" id="PS50995"/>
    </source>
</evidence>
<evidence type="ECO:0000256" key="2">
    <source>
        <dbReference type="ARBA" id="ARBA00023125"/>
    </source>
</evidence>
<protein>
    <submittedName>
        <fullName evidence="5">Transcriptional regulator, marr family</fullName>
    </submittedName>
</protein>
<dbReference type="AlphaFoldDB" id="A0A0W8G3N1"/>
<proteinExistence type="predicted"/>
<dbReference type="PANTHER" id="PTHR42756:SF1">
    <property type="entry name" value="TRANSCRIPTIONAL REPRESSOR OF EMRAB OPERON"/>
    <property type="match status" value="1"/>
</dbReference>
<dbReference type="GO" id="GO:0003677">
    <property type="term" value="F:DNA binding"/>
    <property type="evidence" value="ECO:0007669"/>
    <property type="project" value="UniProtKB-KW"/>
</dbReference>
<sequence>MQNDLAFCRHKAPGHHLAVLHRLSAAFLAPRMRELGIRRGWIGVLLQVLERPGQPQDALCKSLRVDPAATARTLFELEKRGYVERFEDARDRRQKLVAPTQKALDLAQGLFAVLKDHNQALFRGFDPSRRELALCILADMAANLENAMTRDDS</sequence>
<dbReference type="PANTHER" id="PTHR42756">
    <property type="entry name" value="TRANSCRIPTIONAL REGULATOR, MARR"/>
    <property type="match status" value="1"/>
</dbReference>
<name>A0A0W8G3N1_9ZZZZ</name>
<gene>
    <name evidence="5" type="ORF">ASZ90_002377</name>
</gene>
<dbReference type="SUPFAM" id="SSF46785">
    <property type="entry name" value="Winged helix' DNA-binding domain"/>
    <property type="match status" value="1"/>
</dbReference>